<gene>
    <name evidence="9" type="ORF">BN997_01706</name>
</gene>
<dbReference type="PROSITE" id="PS00062">
    <property type="entry name" value="ALDOKETO_REDUCTASE_2"/>
    <property type="match status" value="1"/>
</dbReference>
<dbReference type="Proteomes" id="UP000040453">
    <property type="component" value="Unassembled WGS sequence"/>
</dbReference>
<evidence type="ECO:0000256" key="3">
    <source>
        <dbReference type="ARBA" id="ARBA00023002"/>
    </source>
</evidence>
<reference evidence="9 10" key="1">
    <citation type="submission" date="2014-11" db="EMBL/GenBank/DDBJ databases">
        <authorList>
            <person name="Urmite Genomes Urmite Genomes"/>
        </authorList>
    </citation>
    <scope>NUCLEOTIDE SEQUENCE [LARGE SCALE GENOMIC DNA]</scope>
    <source>
        <strain evidence="9 10">Oc5</strain>
    </source>
</reference>
<dbReference type="PANTHER" id="PTHR43827:SF3">
    <property type="entry name" value="NADP-DEPENDENT OXIDOREDUCTASE DOMAIN-CONTAINING PROTEIN"/>
    <property type="match status" value="1"/>
</dbReference>
<feature type="active site" description="Proton donor" evidence="4">
    <location>
        <position position="52"/>
    </location>
</feature>
<feature type="domain" description="NADP-dependent oxidoreductase" evidence="8">
    <location>
        <begin position="35"/>
        <end position="265"/>
    </location>
</feature>
<feature type="site" description="Lowers pKa of active site Tyr" evidence="6">
    <location>
        <position position="77"/>
    </location>
</feature>
<feature type="binding site" evidence="5">
    <location>
        <position position="110"/>
    </location>
    <ligand>
        <name>substrate</name>
    </ligand>
</feature>
<comment type="similarity">
    <text evidence="1">Belongs to the aldo/keto reductase family.</text>
</comment>
<keyword evidence="10" id="KW-1185">Reference proteome</keyword>
<dbReference type="GO" id="GO:0016616">
    <property type="term" value="F:oxidoreductase activity, acting on the CH-OH group of donors, NAD or NADP as acceptor"/>
    <property type="evidence" value="ECO:0007669"/>
    <property type="project" value="UniProtKB-ARBA"/>
</dbReference>
<dbReference type="PIRSF" id="PIRSF000097">
    <property type="entry name" value="AKR"/>
    <property type="match status" value="1"/>
</dbReference>
<dbReference type="Pfam" id="PF00248">
    <property type="entry name" value="Aldo_ket_red"/>
    <property type="match status" value="1"/>
</dbReference>
<feature type="region of interest" description="Disordered" evidence="7">
    <location>
        <begin position="257"/>
        <end position="284"/>
    </location>
</feature>
<dbReference type="AlphaFoldDB" id="A0A0A1MSA1"/>
<evidence type="ECO:0000313" key="9">
    <source>
        <dbReference type="EMBL" id="CEI81851.1"/>
    </source>
</evidence>
<dbReference type="FunFam" id="3.20.20.100:FF:000002">
    <property type="entry name" value="2,5-diketo-D-gluconic acid reductase A"/>
    <property type="match status" value="1"/>
</dbReference>
<protein>
    <submittedName>
        <fullName evidence="9">Putative oxidoreductase/MSMEI_2347</fullName>
    </submittedName>
</protein>
<proteinExistence type="inferred from homology"/>
<dbReference type="STRING" id="545501.BN997_01706"/>
<dbReference type="InterPro" id="IPR036812">
    <property type="entry name" value="NAD(P)_OxRdtase_dom_sf"/>
</dbReference>
<sequence>MTVSHNGFILNDGSVLPFVGLGTIGIDGDQGTFEILNALNLGYRLIDTSTNYNNEGIVGEAVRRSALPREEILISAKLPGSHHEYDKAFIFIQESLRRMGLEYFDKYLIHWPNPKDGKYVDAWKALVDAQKQGLIRTIGVSNFEPEHLDNIIEETGVTPATNQVERHPYFHNNRMVEENEKRGILTEAWSPFGRGYLNDVLENATIKEIADRYDKTPAQIIVNWNYQAGVFTIPKSSNPMHQKDNINSTNFELSPEDMKTIDSLDKGEDGRVEGQDPNEYHEYV</sequence>
<evidence type="ECO:0000256" key="7">
    <source>
        <dbReference type="SAM" id="MobiDB-lite"/>
    </source>
</evidence>
<dbReference type="Gene3D" id="3.20.20.100">
    <property type="entry name" value="NADP-dependent oxidoreductase domain"/>
    <property type="match status" value="1"/>
</dbReference>
<name>A0A0A1MSA1_9BACI</name>
<dbReference type="EMBL" id="CDGG01000001">
    <property type="protein sequence ID" value="CEI81851.1"/>
    <property type="molecule type" value="Genomic_DNA"/>
</dbReference>
<dbReference type="SUPFAM" id="SSF51430">
    <property type="entry name" value="NAD(P)-linked oxidoreductase"/>
    <property type="match status" value="1"/>
</dbReference>
<accession>A0A0A1MSA1</accession>
<dbReference type="PANTHER" id="PTHR43827">
    <property type="entry name" value="2,5-DIKETO-D-GLUCONIC ACID REDUCTASE"/>
    <property type="match status" value="1"/>
</dbReference>
<evidence type="ECO:0000256" key="4">
    <source>
        <dbReference type="PIRSR" id="PIRSR000097-1"/>
    </source>
</evidence>
<dbReference type="InterPro" id="IPR020471">
    <property type="entry name" value="AKR"/>
</dbReference>
<dbReference type="PROSITE" id="PS00798">
    <property type="entry name" value="ALDOKETO_REDUCTASE_1"/>
    <property type="match status" value="1"/>
</dbReference>
<keyword evidence="3" id="KW-0560">Oxidoreductase</keyword>
<evidence type="ECO:0000259" key="8">
    <source>
        <dbReference type="Pfam" id="PF00248"/>
    </source>
</evidence>
<organism evidence="9 10">
    <name type="scientific">Oceanobacillus oncorhynchi</name>
    <dbReference type="NCBI Taxonomy" id="545501"/>
    <lineage>
        <taxon>Bacteria</taxon>
        <taxon>Bacillati</taxon>
        <taxon>Bacillota</taxon>
        <taxon>Bacilli</taxon>
        <taxon>Bacillales</taxon>
        <taxon>Bacillaceae</taxon>
        <taxon>Oceanobacillus</taxon>
    </lineage>
</organism>
<evidence type="ECO:0000313" key="10">
    <source>
        <dbReference type="Proteomes" id="UP000040453"/>
    </source>
</evidence>
<evidence type="ECO:0000256" key="2">
    <source>
        <dbReference type="ARBA" id="ARBA00022857"/>
    </source>
</evidence>
<dbReference type="InterPro" id="IPR018170">
    <property type="entry name" value="Aldo/ket_reductase_CS"/>
</dbReference>
<dbReference type="PRINTS" id="PR00069">
    <property type="entry name" value="ALDKETRDTASE"/>
</dbReference>
<evidence type="ECO:0000256" key="6">
    <source>
        <dbReference type="PIRSR" id="PIRSR000097-3"/>
    </source>
</evidence>
<dbReference type="RefSeq" id="WP_042531266.1">
    <property type="nucleotide sequence ID" value="NZ_CAXOIH010000009.1"/>
</dbReference>
<dbReference type="OrthoDB" id="9804790at2"/>
<evidence type="ECO:0000256" key="1">
    <source>
        <dbReference type="ARBA" id="ARBA00007905"/>
    </source>
</evidence>
<dbReference type="InterPro" id="IPR023210">
    <property type="entry name" value="NADP_OxRdtase_dom"/>
</dbReference>
<evidence type="ECO:0000256" key="5">
    <source>
        <dbReference type="PIRSR" id="PIRSR000097-2"/>
    </source>
</evidence>
<keyword evidence="2" id="KW-0521">NADP</keyword>